<evidence type="ECO:0000256" key="5">
    <source>
        <dbReference type="ARBA" id="ARBA00022833"/>
    </source>
</evidence>
<dbReference type="GO" id="GO:0005634">
    <property type="term" value="C:nucleus"/>
    <property type="evidence" value="ECO:0007669"/>
    <property type="project" value="UniProtKB-SubCell"/>
</dbReference>
<organism>
    <name type="scientific">Branchiostoma floridae</name>
    <name type="common">Florida lancelet</name>
    <name type="synonym">Amphioxus</name>
    <dbReference type="NCBI Taxonomy" id="7739"/>
    <lineage>
        <taxon>Eukaryota</taxon>
        <taxon>Metazoa</taxon>
        <taxon>Chordata</taxon>
        <taxon>Cephalochordata</taxon>
        <taxon>Leptocardii</taxon>
        <taxon>Amphioxiformes</taxon>
        <taxon>Branchiostomatidae</taxon>
        <taxon>Branchiostoma</taxon>
    </lineage>
</organism>
<feature type="region of interest" description="Disordered" evidence="8">
    <location>
        <begin position="140"/>
        <end position="239"/>
    </location>
</feature>
<feature type="compositionally biased region" description="Acidic residues" evidence="8">
    <location>
        <begin position="145"/>
        <end position="180"/>
    </location>
</feature>
<evidence type="ECO:0000313" key="10">
    <source>
        <dbReference type="EMBL" id="EEN42562.1"/>
    </source>
</evidence>
<accession>C3ZY12</accession>
<evidence type="ECO:0000256" key="8">
    <source>
        <dbReference type="SAM" id="MobiDB-lite"/>
    </source>
</evidence>
<dbReference type="SUPFAM" id="SSF57667">
    <property type="entry name" value="beta-beta-alpha zinc fingers"/>
    <property type="match status" value="7"/>
</dbReference>
<feature type="domain" description="C2H2-type" evidence="9">
    <location>
        <begin position="532"/>
        <end position="561"/>
    </location>
</feature>
<evidence type="ECO:0000256" key="3">
    <source>
        <dbReference type="ARBA" id="ARBA00022737"/>
    </source>
</evidence>
<feature type="domain" description="C2H2-type" evidence="9">
    <location>
        <begin position="334"/>
        <end position="361"/>
    </location>
</feature>
<dbReference type="FunFam" id="3.30.160.60:FF:003038">
    <property type="entry name" value="Zinc finger protein 711-like Protein"/>
    <property type="match status" value="1"/>
</dbReference>
<dbReference type="FunFam" id="3.30.160.60:FF:000145">
    <property type="entry name" value="Zinc finger protein 574"/>
    <property type="match status" value="1"/>
</dbReference>
<keyword evidence="4 7" id="KW-0863">Zinc-finger</keyword>
<dbReference type="PANTHER" id="PTHR24390">
    <property type="entry name" value="ZINC FINGER PROTEIN"/>
    <property type="match status" value="1"/>
</dbReference>
<dbReference type="eggNOG" id="KOG1721">
    <property type="taxonomic scope" value="Eukaryota"/>
</dbReference>
<evidence type="ECO:0000256" key="6">
    <source>
        <dbReference type="ARBA" id="ARBA00023242"/>
    </source>
</evidence>
<gene>
    <name evidence="10" type="ORF">BRAFLDRAFT_106333</name>
</gene>
<dbReference type="AlphaFoldDB" id="C3ZY12"/>
<proteinExistence type="predicted"/>
<dbReference type="PROSITE" id="PS00028">
    <property type="entry name" value="ZINC_FINGER_C2H2_1"/>
    <property type="match status" value="1"/>
</dbReference>
<dbReference type="InterPro" id="IPR036236">
    <property type="entry name" value="Znf_C2H2_sf"/>
</dbReference>
<comment type="subcellular location">
    <subcellularLocation>
        <location evidence="1">Nucleus</location>
    </subcellularLocation>
</comment>
<name>C3ZY12_BRAFL</name>
<keyword evidence="2" id="KW-0479">Metal-binding</keyword>
<feature type="domain" description="C2H2-type" evidence="9">
    <location>
        <begin position="277"/>
        <end position="304"/>
    </location>
</feature>
<keyword evidence="6" id="KW-0539">Nucleus</keyword>
<dbReference type="EMBL" id="GG666719">
    <property type="protein sequence ID" value="EEN42562.1"/>
    <property type="molecule type" value="Genomic_DNA"/>
</dbReference>
<dbReference type="InParanoid" id="C3ZY12"/>
<dbReference type="Pfam" id="PF00096">
    <property type="entry name" value="zf-C2H2"/>
    <property type="match status" value="1"/>
</dbReference>
<dbReference type="GO" id="GO:0008270">
    <property type="term" value="F:zinc ion binding"/>
    <property type="evidence" value="ECO:0007669"/>
    <property type="project" value="UniProtKB-KW"/>
</dbReference>
<feature type="domain" description="C2H2-type" evidence="9">
    <location>
        <begin position="562"/>
        <end position="589"/>
    </location>
</feature>
<reference evidence="10" key="1">
    <citation type="journal article" date="2008" name="Nature">
        <title>The amphioxus genome and the evolution of the chordate karyotype.</title>
        <authorList>
            <consortium name="US DOE Joint Genome Institute (JGI-PGF)"/>
            <person name="Putnam N.H."/>
            <person name="Butts T."/>
            <person name="Ferrier D.E.K."/>
            <person name="Furlong R.F."/>
            <person name="Hellsten U."/>
            <person name="Kawashima T."/>
            <person name="Robinson-Rechavi M."/>
            <person name="Shoguchi E."/>
            <person name="Terry A."/>
            <person name="Yu J.-K."/>
            <person name="Benito-Gutierrez E.L."/>
            <person name="Dubchak I."/>
            <person name="Garcia-Fernandez J."/>
            <person name="Gibson-Brown J.J."/>
            <person name="Grigoriev I.V."/>
            <person name="Horton A.C."/>
            <person name="de Jong P.J."/>
            <person name="Jurka J."/>
            <person name="Kapitonov V.V."/>
            <person name="Kohara Y."/>
            <person name="Kuroki Y."/>
            <person name="Lindquist E."/>
            <person name="Lucas S."/>
            <person name="Osoegawa K."/>
            <person name="Pennacchio L.A."/>
            <person name="Salamov A.A."/>
            <person name="Satou Y."/>
            <person name="Sauka-Spengler T."/>
            <person name="Schmutz J."/>
            <person name="Shin-I T."/>
            <person name="Toyoda A."/>
            <person name="Bronner-Fraser M."/>
            <person name="Fujiyama A."/>
            <person name="Holland L.Z."/>
            <person name="Holland P.W.H."/>
            <person name="Satoh N."/>
            <person name="Rokhsar D.S."/>
        </authorList>
    </citation>
    <scope>NUCLEOTIDE SEQUENCE [LARGE SCALE GENOMIC DNA]</scope>
    <source>
        <strain evidence="10">S238N-H82</strain>
        <tissue evidence="10">Testes</tissue>
    </source>
</reference>
<dbReference type="InterPro" id="IPR013087">
    <property type="entry name" value="Znf_C2H2_type"/>
</dbReference>
<keyword evidence="5" id="KW-0862">Zinc</keyword>
<evidence type="ECO:0000256" key="1">
    <source>
        <dbReference type="ARBA" id="ARBA00004123"/>
    </source>
</evidence>
<evidence type="ECO:0000256" key="7">
    <source>
        <dbReference type="PROSITE-ProRule" id="PRU00042"/>
    </source>
</evidence>
<dbReference type="PROSITE" id="PS50157">
    <property type="entry name" value="ZINC_FINGER_C2H2_2"/>
    <property type="match status" value="7"/>
</dbReference>
<sequence length="617" mass="69382">MATTEAAKICGLCKEVTLAILPRLHQEELLLELGRRNILVGETYKKESLVSKLWFLMIKEVIVETTTVTSPRKSARLHTLETQASSSSVRNLQNIDNEAVETLEESTATKEGLGKGYLKRELRAVTVTRQSCSVVTELGAMRELVDEDGDDPNAEEDEEEDGVSSDEDDAPLEDDDDPDWQPDSPVEDRQPHSGDIPVEANVSGKDSSSGVAGPSEEVVTDSQGQTKAHHQEPMKLHTSSSEQGYYKCKECDASFKYSSQRSMHMKQVHGPPGSSGALCEQCGYKAPTQHALKLHIYKHTGERPYKCTLCAFSARKPSIVKRHVTISHPGKNSYKCAHCSHFAKTKSLLRKHEDAHKAQHVHKCPVQSCPISSNDRNELIAHLARSHKKSQQYSCPECDHKTYLLRELKEHMKTFGHEKTYKCDKCEFSAKTYPRLRNHKRGHNANKKYKCDKCGFSSAFKAVVLNHTAKVHGDNAFQCPHCEFNADTQDDLSIHLGKHSNRVTCDMCGYIAKTKERLEQHIDEHSAANKLFGCTTHGCNFVTPDQQCLVRHLTSHEPDRPFPCEHCDYRAKKKEVLAVHMRLHTGEKPLKCTKCSYSTSLGHMLRKHEARHEQGLI</sequence>
<feature type="domain" description="C2H2-type" evidence="9">
    <location>
        <begin position="246"/>
        <end position="269"/>
    </location>
</feature>
<dbReference type="PANTHER" id="PTHR24390:SF248">
    <property type="entry name" value="ZINC FINGER PROTEIN 569-LIKE"/>
    <property type="match status" value="1"/>
</dbReference>
<dbReference type="Gene3D" id="3.30.160.60">
    <property type="entry name" value="Classic Zinc Finger"/>
    <property type="match status" value="7"/>
</dbReference>
<evidence type="ECO:0000259" key="9">
    <source>
        <dbReference type="PROSITE" id="PS50157"/>
    </source>
</evidence>
<evidence type="ECO:0000256" key="4">
    <source>
        <dbReference type="ARBA" id="ARBA00022771"/>
    </source>
</evidence>
<evidence type="ECO:0000256" key="2">
    <source>
        <dbReference type="ARBA" id="ARBA00022723"/>
    </source>
</evidence>
<dbReference type="SMART" id="SM00355">
    <property type="entry name" value="ZnF_C2H2"/>
    <property type="match status" value="13"/>
</dbReference>
<feature type="domain" description="C2H2-type" evidence="9">
    <location>
        <begin position="421"/>
        <end position="448"/>
    </location>
</feature>
<feature type="domain" description="C2H2-type" evidence="9">
    <location>
        <begin position="305"/>
        <end position="333"/>
    </location>
</feature>
<keyword evidence="3" id="KW-0677">Repeat</keyword>
<protein>
    <recommendedName>
        <fullName evidence="9">C2H2-type domain-containing protein</fullName>
    </recommendedName>
</protein>